<keyword evidence="3 15" id="KW-0479">Metal-binding</keyword>
<evidence type="ECO:0000256" key="5">
    <source>
        <dbReference type="ARBA" id="ARBA00022749"/>
    </source>
</evidence>
<evidence type="ECO:0000256" key="15">
    <source>
        <dbReference type="HAMAP-Rule" id="MF_03156"/>
    </source>
</evidence>
<evidence type="ECO:0000313" key="21">
    <source>
        <dbReference type="Proteomes" id="UP000261680"/>
    </source>
</evidence>
<dbReference type="SMART" id="SM00116">
    <property type="entry name" value="CBS"/>
    <property type="match status" value="2"/>
</dbReference>
<evidence type="ECO:0000256" key="11">
    <source>
        <dbReference type="ARBA" id="ARBA00023242"/>
    </source>
</evidence>
<dbReference type="PROSITE" id="PS00487">
    <property type="entry name" value="IMP_DH_GMP_RED"/>
    <property type="match status" value="1"/>
</dbReference>
<evidence type="ECO:0000256" key="18">
    <source>
        <dbReference type="RuleBase" id="RU003928"/>
    </source>
</evidence>
<evidence type="ECO:0000256" key="8">
    <source>
        <dbReference type="ARBA" id="ARBA00023002"/>
    </source>
</evidence>
<comment type="pathway">
    <text evidence="12 15 18">Purine metabolism; XMP biosynthesis via de novo pathway; XMP from IMP: step 1/1.</text>
</comment>
<evidence type="ECO:0000256" key="13">
    <source>
        <dbReference type="ARBA" id="ARBA00046101"/>
    </source>
</evidence>
<dbReference type="GO" id="GO:0006177">
    <property type="term" value="P:GMP biosynthetic process"/>
    <property type="evidence" value="ECO:0007669"/>
    <property type="project" value="UniProtKB-UniRule"/>
</dbReference>
<dbReference type="UniPathway" id="UPA00601">
    <property type="reaction ID" value="UER00295"/>
</dbReference>
<dbReference type="AlphaFoldDB" id="A0A8M1GW59"/>
<feature type="binding site" evidence="15">
    <location>
        <position position="524"/>
    </location>
    <ligand>
        <name>IMP</name>
        <dbReference type="ChEBI" id="CHEBI:58053"/>
    </ligand>
</feature>
<feature type="region of interest" description="Disordered" evidence="19">
    <location>
        <begin position="1"/>
        <end position="42"/>
    </location>
</feature>
<dbReference type="InterPro" id="IPR000644">
    <property type="entry name" value="CBS_dom"/>
</dbReference>
<feature type="binding site" evidence="15">
    <location>
        <begin position="470"/>
        <end position="471"/>
    </location>
    <ligand>
        <name>IMP</name>
        <dbReference type="ChEBI" id="CHEBI:58053"/>
    </ligand>
</feature>
<dbReference type="SMART" id="SM01240">
    <property type="entry name" value="IMPDH"/>
    <property type="match status" value="1"/>
</dbReference>
<accession>A0A8M1GW59</accession>
<feature type="binding site" evidence="15">
    <location>
        <begin position="357"/>
        <end position="359"/>
    </location>
    <ligand>
        <name>NAD(+)</name>
        <dbReference type="ChEBI" id="CHEBI:57540"/>
    </ligand>
</feature>
<evidence type="ECO:0000256" key="12">
    <source>
        <dbReference type="ARBA" id="ARBA00024330"/>
    </source>
</evidence>
<dbReference type="FunFam" id="3.20.20.70:FF:000007">
    <property type="entry name" value="Chromosome 19 SCAF14664, whole genome shotgun sequence"/>
    <property type="match status" value="1"/>
</dbReference>
<comment type="subcellular location">
    <subcellularLocation>
        <location evidence="15">Cytoplasm</location>
    </subcellularLocation>
    <subcellularLocation>
        <location evidence="15">Nucleus</location>
    </subcellularLocation>
</comment>
<dbReference type="GO" id="GO:0003938">
    <property type="term" value="F:IMP dehydrogenase activity"/>
    <property type="evidence" value="ECO:0007669"/>
    <property type="project" value="UniProtKB-UniRule"/>
</dbReference>
<keyword evidence="21" id="KW-1185">Reference proteome</keyword>
<dbReference type="SUPFAM" id="SSF51412">
    <property type="entry name" value="Inosine monophosphate dehydrogenase (IMPDH)"/>
    <property type="match status" value="2"/>
</dbReference>
<reference evidence="22" key="1">
    <citation type="submission" date="2025-08" db="UniProtKB">
        <authorList>
            <consortium name="RefSeq"/>
        </authorList>
    </citation>
    <scope>IDENTIFICATION</scope>
    <source>
        <tissue evidence="22">Whole blood</tissue>
    </source>
</reference>
<dbReference type="RefSeq" id="XP_040499971.1">
    <property type="nucleotide sequence ID" value="XM_040644037.1"/>
</dbReference>
<feature type="binding site" evidence="15">
    <location>
        <begin position="447"/>
        <end position="449"/>
    </location>
    <ligand>
        <name>IMP</name>
        <dbReference type="ChEBI" id="CHEBI:58053"/>
    </ligand>
</feature>
<dbReference type="CDD" id="cd00381">
    <property type="entry name" value="IMPDH"/>
    <property type="match status" value="1"/>
</dbReference>
<comment type="caution">
    <text evidence="15">Lacks conserved residue(s) required for the propagation of feature annotation.</text>
</comment>
<dbReference type="FunFam" id="3.20.20.70:FF:000424">
    <property type="entry name" value="Inosine-5'-monophosphate dehydrogenase 2"/>
    <property type="match status" value="1"/>
</dbReference>
<dbReference type="InterPro" id="IPR001093">
    <property type="entry name" value="IMP_DH_GMPRt"/>
</dbReference>
<evidence type="ECO:0000313" key="22">
    <source>
        <dbReference type="RefSeq" id="XP_040499971.1"/>
    </source>
</evidence>
<keyword evidence="6 15" id="KW-0658">Purine biosynthesis</keyword>
<name>A0A8M1GW59_URSMA</name>
<dbReference type="GO" id="GO:0000166">
    <property type="term" value="F:nucleotide binding"/>
    <property type="evidence" value="ECO:0007669"/>
    <property type="project" value="UniProtKB-UniRule"/>
</dbReference>
<dbReference type="PROSITE" id="PS51371">
    <property type="entry name" value="CBS"/>
    <property type="match status" value="2"/>
</dbReference>
<dbReference type="HAMAP" id="MF_01964">
    <property type="entry name" value="IMPDH"/>
    <property type="match status" value="1"/>
</dbReference>
<feature type="compositionally biased region" description="Low complexity" evidence="19">
    <location>
        <begin position="1"/>
        <end position="12"/>
    </location>
</feature>
<keyword evidence="9 15" id="KW-0520">NAD</keyword>
<comment type="activity regulation">
    <text evidence="15">Mycophenolic acid (MPA) is a non-competitive inhibitor that prevents formation of the closed enzyme conformation by binding to the same site as the amobile flap. In contrast, mizoribine monophosphate (MZP) is a competitive inhibitor that induces the closed conformation. MPA is a potent inhibitor of mammalian IMPDHs but a poor inhibitor of the bacterial enzymes. MZP is a more potent inhibitor of bacterial IMPDH.</text>
</comment>
<feature type="active site" description="Proton acceptor" evidence="15">
    <location>
        <position position="512"/>
    </location>
</feature>
<evidence type="ECO:0000256" key="7">
    <source>
        <dbReference type="ARBA" id="ARBA00022958"/>
    </source>
</evidence>
<dbReference type="Pfam" id="PF00571">
    <property type="entry name" value="CBS"/>
    <property type="match status" value="2"/>
</dbReference>
<evidence type="ECO:0000256" key="2">
    <source>
        <dbReference type="ARBA" id="ARBA00022490"/>
    </source>
</evidence>
<dbReference type="GeneID" id="103676695"/>
<keyword evidence="7 15" id="KW-0630">Potassium</keyword>
<keyword evidence="8 15" id="KW-0560">Oxidoreductase</keyword>
<feature type="binding site" description="in other chain" evidence="15">
    <location>
        <position position="411"/>
    </location>
    <ligand>
        <name>K(+)</name>
        <dbReference type="ChEBI" id="CHEBI:29103"/>
        <note>ligand shared between two tetrameric partners</note>
    </ligand>
</feature>
<evidence type="ECO:0000256" key="4">
    <source>
        <dbReference type="ARBA" id="ARBA00022737"/>
    </source>
</evidence>
<evidence type="ECO:0000256" key="9">
    <source>
        <dbReference type="ARBA" id="ARBA00023027"/>
    </source>
</evidence>
<dbReference type="GO" id="GO:0005737">
    <property type="term" value="C:cytoplasm"/>
    <property type="evidence" value="ECO:0007669"/>
    <property type="project" value="UniProtKB-SubCell"/>
</dbReference>
<evidence type="ECO:0000256" key="19">
    <source>
        <dbReference type="SAM" id="MobiDB-lite"/>
    </source>
</evidence>
<dbReference type="InterPro" id="IPR005990">
    <property type="entry name" value="IMP_DH"/>
</dbReference>
<dbReference type="EC" id="1.1.1.205" evidence="15 18"/>
<dbReference type="InterPro" id="IPR013785">
    <property type="entry name" value="Aldolase_TIM"/>
</dbReference>
<evidence type="ECO:0000259" key="20">
    <source>
        <dbReference type="PROSITE" id="PS51371"/>
    </source>
</evidence>
<feature type="domain" description="CBS" evidence="20">
    <location>
        <begin position="262"/>
        <end position="320"/>
    </location>
</feature>
<feature type="binding site" description="in other chain" evidence="15">
    <location>
        <position position="409"/>
    </location>
    <ligand>
        <name>K(+)</name>
        <dbReference type="ChEBI" id="CHEBI:29103"/>
        <note>ligand shared between two tetrameric partners</note>
    </ligand>
</feature>
<feature type="binding site" evidence="15">
    <location>
        <position position="579"/>
    </location>
    <ligand>
        <name>K(+)</name>
        <dbReference type="ChEBI" id="CHEBI:29103"/>
        <note>ligand shared between two tetrameric partners</note>
    </ligand>
</feature>
<comment type="catalytic activity">
    <reaction evidence="14 15 18">
        <text>IMP + NAD(+) + H2O = XMP + NADH + H(+)</text>
        <dbReference type="Rhea" id="RHEA:11708"/>
        <dbReference type="ChEBI" id="CHEBI:15377"/>
        <dbReference type="ChEBI" id="CHEBI:15378"/>
        <dbReference type="ChEBI" id="CHEBI:57464"/>
        <dbReference type="ChEBI" id="CHEBI:57540"/>
        <dbReference type="ChEBI" id="CHEBI:57945"/>
        <dbReference type="ChEBI" id="CHEBI:58053"/>
        <dbReference type="EC" id="1.1.1.205"/>
    </reaction>
</comment>
<keyword evidence="11 15" id="KW-0539">Nucleus</keyword>
<dbReference type="Proteomes" id="UP000261680">
    <property type="component" value="Unplaced"/>
</dbReference>
<dbReference type="NCBIfam" id="TIGR01302">
    <property type="entry name" value="IMP_dehydrog"/>
    <property type="match status" value="1"/>
</dbReference>
<feature type="domain" description="CBS" evidence="20">
    <location>
        <begin position="197"/>
        <end position="256"/>
    </location>
</feature>
<comment type="function">
    <text evidence="13 15">Catalyzes the conversion of inosine 5'-phosphate (IMP) to xanthosine 5'-phosphate (XMP), the first committed and rate-limiting step in the de novo synthesis of guanine nucleotides, and therefore plays an important role in the regulation of cell growth. Could also have a single-stranded nucleic acid-binding activity and could play a role in RNA and/or DNA metabolism. It may also have a role in the development of malignancy and the growth progression of some tumors.</text>
</comment>
<evidence type="ECO:0000256" key="17">
    <source>
        <dbReference type="RuleBase" id="RU003927"/>
    </source>
</evidence>
<dbReference type="GO" id="GO:0006183">
    <property type="term" value="P:GTP biosynthetic process"/>
    <property type="evidence" value="ECO:0007669"/>
    <property type="project" value="TreeGrafter"/>
</dbReference>
<evidence type="ECO:0000256" key="14">
    <source>
        <dbReference type="ARBA" id="ARBA00048028"/>
    </source>
</evidence>
<gene>
    <name evidence="22" type="primary">IMPDH1</name>
    <name evidence="15" type="synonym">IMPDH</name>
</gene>
<sequence>MEEPLAPLAGSGPLPPPPPLRGGGAAAVPEPGARQHPGHETAAQRYSARLLQAGYEPESMADYLISGGTGYVPEDGLTAQQLFANADGLTYNDFLILPGFIDFIADEVDLTSALTRKITLKTPLISSPMDTVTEADMAIAMALMGGIGFIHHNCTPEFQANEVRKVKASTRPVPRKKMRPGRPLLCHPCRLKFEQGFITDPVVLSPSHTVGDVLEAKIRHGFSGIPITETGTMGSKLVGIVTSRDIDFLAEKDHTTLLSEVMTPRNELVVAPAGVTLKEANEILQRSKKGKLPIVNDRDELVAIIARTDLKKNRDYPLASKDSHKQLLCGAAVGTREDDKYRLDLLTQAGADVIVLDSSQGNSVYQIAMVHYIKQKYPHLQVIGGNVVTAAQAKNLIDAGVDGLRVGMGCGSICITQEVMACGRPQGTAVYKVAEYARRFGVPVIADGGIQTVGHVVKALALGASTVMMGSLLAATTEAPGEYFFSDGVRLKKYRGMGSLDAMEKSSSSQKRYFSEGDKVKIAQGVSGSIQDKGSIQKFVPYLIAGIQHGCQDIGARSLSVLRSMMYSGELKFEKRTMSAQIEGGVHGLHSSKAKQNTS</sequence>
<keyword evidence="2 15" id="KW-0963">Cytoplasm</keyword>
<dbReference type="GO" id="GO:0046872">
    <property type="term" value="F:metal ion binding"/>
    <property type="evidence" value="ECO:0007669"/>
    <property type="project" value="UniProtKB-UniRule"/>
</dbReference>
<dbReference type="CTD" id="3614"/>
<dbReference type="CDD" id="cd04601">
    <property type="entry name" value="CBS_pair_IMPDH"/>
    <property type="match status" value="1"/>
</dbReference>
<comment type="similarity">
    <text evidence="15 17">Belongs to the IMPDH/GMPR family.</text>
</comment>
<dbReference type="PANTHER" id="PTHR11911">
    <property type="entry name" value="INOSINE-5-MONOPHOSPHATE DEHYDROGENASE RELATED"/>
    <property type="match status" value="1"/>
</dbReference>
<dbReference type="Pfam" id="PF00478">
    <property type="entry name" value="IMPDH"/>
    <property type="match status" value="1"/>
</dbReference>
<evidence type="ECO:0000256" key="10">
    <source>
        <dbReference type="ARBA" id="ARBA00023122"/>
    </source>
</evidence>
<feature type="binding site" evidence="15">
    <location>
        <position position="412"/>
    </location>
    <ligand>
        <name>IMP</name>
        <dbReference type="ChEBI" id="CHEBI:58053"/>
    </ligand>
</feature>
<feature type="binding site" evidence="15">
    <location>
        <begin position="407"/>
        <end position="409"/>
    </location>
    <ligand>
        <name>NAD(+)</name>
        <dbReference type="ChEBI" id="CHEBI:57540"/>
    </ligand>
</feature>
<comment type="subunit">
    <text evidence="15">Homotetramer.</text>
</comment>
<dbReference type="PANTHER" id="PTHR11911:SF74">
    <property type="entry name" value="INOSINE-5'-MONOPHOSPHATE DEHYDROGENASE 1"/>
    <property type="match status" value="1"/>
</dbReference>
<evidence type="ECO:0000256" key="1">
    <source>
        <dbReference type="ARBA" id="ARBA00001958"/>
    </source>
</evidence>
<feature type="binding site" description="in other chain" evidence="15">
    <location>
        <position position="414"/>
    </location>
    <ligand>
        <name>K(+)</name>
        <dbReference type="ChEBI" id="CHEBI:29103"/>
        <note>ligand shared between two tetrameric partners</note>
    </ligand>
</feature>
<feature type="active site" description="Thioimidate intermediate" evidence="15">
    <location>
        <position position="414"/>
    </location>
</feature>
<keyword evidence="10 16" id="KW-0129">CBS domain</keyword>
<keyword evidence="5 15" id="KW-0332">GMP biosynthesis</keyword>
<proteinExistence type="inferred from homology"/>
<comment type="cofactor">
    <cofactor evidence="1 15">
        <name>K(+)</name>
        <dbReference type="ChEBI" id="CHEBI:29103"/>
    </cofactor>
</comment>
<evidence type="ECO:0000256" key="6">
    <source>
        <dbReference type="ARBA" id="ARBA00022755"/>
    </source>
</evidence>
<keyword evidence="4" id="KW-0677">Repeat</keyword>
<evidence type="ECO:0000256" key="16">
    <source>
        <dbReference type="PROSITE-ProRule" id="PRU00703"/>
    </source>
</evidence>
<dbReference type="InterPro" id="IPR015875">
    <property type="entry name" value="IMP_DH/GMP_Rdtase_CS"/>
</dbReference>
<organism evidence="21 22">
    <name type="scientific">Ursus maritimus</name>
    <name type="common">Polar bear</name>
    <name type="synonym">Thalarctos maritimus</name>
    <dbReference type="NCBI Taxonomy" id="29073"/>
    <lineage>
        <taxon>Eukaryota</taxon>
        <taxon>Metazoa</taxon>
        <taxon>Chordata</taxon>
        <taxon>Craniata</taxon>
        <taxon>Vertebrata</taxon>
        <taxon>Euteleostomi</taxon>
        <taxon>Mammalia</taxon>
        <taxon>Eutheria</taxon>
        <taxon>Laurasiatheria</taxon>
        <taxon>Carnivora</taxon>
        <taxon>Caniformia</taxon>
        <taxon>Ursidae</taxon>
        <taxon>Ursus</taxon>
    </lineage>
</organism>
<protein>
    <recommendedName>
        <fullName evidence="15 18">Inosine-5'-monophosphate dehydrogenase</fullName>
        <shortName evidence="15">IMP dehydrogenase</shortName>
        <shortName evidence="15">IMPD</shortName>
        <shortName evidence="15">IMPDH</shortName>
        <ecNumber evidence="15 18">1.1.1.205</ecNumber>
    </recommendedName>
</protein>
<dbReference type="Gene3D" id="3.20.20.70">
    <property type="entry name" value="Aldolase class I"/>
    <property type="match status" value="1"/>
</dbReference>
<dbReference type="GO" id="GO:0005634">
    <property type="term" value="C:nucleus"/>
    <property type="evidence" value="ECO:0007669"/>
    <property type="project" value="UniProtKB-SubCell"/>
</dbReference>
<feature type="binding site" evidence="15">
    <location>
        <begin position="494"/>
        <end position="498"/>
    </location>
    <ligand>
        <name>IMP</name>
        <dbReference type="ChEBI" id="CHEBI:58053"/>
    </ligand>
</feature>
<evidence type="ECO:0000256" key="3">
    <source>
        <dbReference type="ARBA" id="ARBA00022723"/>
    </source>
</evidence>